<dbReference type="PANTHER" id="PTHR32182">
    <property type="entry name" value="DNA REPLICATION AND REPAIR PROTEIN RECF"/>
    <property type="match status" value="1"/>
</dbReference>
<dbReference type="HAMAP" id="MF_00365">
    <property type="entry name" value="RecF"/>
    <property type="match status" value="1"/>
</dbReference>
<dbReference type="PANTHER" id="PTHR32182:SF0">
    <property type="entry name" value="DNA REPLICATION AND REPAIR PROTEIN RECF"/>
    <property type="match status" value="1"/>
</dbReference>
<reference evidence="12 13" key="1">
    <citation type="submission" date="2020-05" db="EMBL/GenBank/DDBJ databases">
        <title>Aquirufa sp. strain 15G-AUS-rot a new Aquirufa species.</title>
        <authorList>
            <person name="Pitt A."/>
            <person name="Hahn M.W."/>
        </authorList>
    </citation>
    <scope>NUCLEOTIDE SEQUENCE [LARGE SCALE GENOMIC DNA]</scope>
    <source>
        <strain evidence="12 13">15G-AUS-rot</strain>
    </source>
</reference>
<dbReference type="GO" id="GO:0006260">
    <property type="term" value="P:DNA replication"/>
    <property type="evidence" value="ECO:0007669"/>
    <property type="project" value="UniProtKB-UniRule"/>
</dbReference>
<dbReference type="InterPro" id="IPR027417">
    <property type="entry name" value="P-loop_NTPase"/>
</dbReference>
<dbReference type="GO" id="GO:0000731">
    <property type="term" value="P:DNA synthesis involved in DNA repair"/>
    <property type="evidence" value="ECO:0007669"/>
    <property type="project" value="TreeGrafter"/>
</dbReference>
<dbReference type="GO" id="GO:0006302">
    <property type="term" value="P:double-strand break repair"/>
    <property type="evidence" value="ECO:0007669"/>
    <property type="project" value="TreeGrafter"/>
</dbReference>
<dbReference type="GO" id="GO:0003697">
    <property type="term" value="F:single-stranded DNA binding"/>
    <property type="evidence" value="ECO:0007669"/>
    <property type="project" value="UniProtKB-UniRule"/>
</dbReference>
<evidence type="ECO:0000313" key="12">
    <source>
        <dbReference type="EMBL" id="QKJ24638.1"/>
    </source>
</evidence>
<keyword evidence="13" id="KW-1185">Reference proteome</keyword>
<evidence type="ECO:0000259" key="11">
    <source>
        <dbReference type="Pfam" id="PF02463"/>
    </source>
</evidence>
<evidence type="ECO:0000256" key="8">
    <source>
        <dbReference type="ARBA" id="ARBA00023236"/>
    </source>
</evidence>
<evidence type="ECO:0000256" key="10">
    <source>
        <dbReference type="HAMAP-Rule" id="MF_00365"/>
    </source>
</evidence>
<evidence type="ECO:0000256" key="4">
    <source>
        <dbReference type="ARBA" id="ARBA00022763"/>
    </source>
</evidence>
<evidence type="ECO:0000256" key="3">
    <source>
        <dbReference type="ARBA" id="ARBA00022741"/>
    </source>
</evidence>
<keyword evidence="6 10" id="KW-0238">DNA-binding</keyword>
<keyword evidence="1 10" id="KW-0963">Cytoplasm</keyword>
<dbReference type="SUPFAM" id="SSF52540">
    <property type="entry name" value="P-loop containing nucleoside triphosphate hydrolases"/>
    <property type="match status" value="1"/>
</dbReference>
<dbReference type="EMBL" id="CP054056">
    <property type="protein sequence ID" value="QKJ24638.1"/>
    <property type="molecule type" value="Genomic_DNA"/>
</dbReference>
<protein>
    <recommendedName>
        <fullName evidence="10">DNA replication and repair protein RecF</fullName>
    </recommendedName>
</protein>
<comment type="similarity">
    <text evidence="10">Belongs to the RecF family.</text>
</comment>
<dbReference type="KEGG" id="aqg:HRU87_00015"/>
<dbReference type="Pfam" id="PF02463">
    <property type="entry name" value="SMC_N"/>
    <property type="match status" value="1"/>
</dbReference>
<dbReference type="InterPro" id="IPR003395">
    <property type="entry name" value="RecF/RecN/SMC_N"/>
</dbReference>
<dbReference type="InterPro" id="IPR001238">
    <property type="entry name" value="DNA-binding_RecF"/>
</dbReference>
<comment type="function">
    <text evidence="9 10">The RecF protein is involved in DNA metabolism; it is required for DNA replication and normal SOS inducibility. RecF binds preferentially to single-stranded, linear DNA. It also seems to bind ATP.</text>
</comment>
<dbReference type="InterPro" id="IPR042174">
    <property type="entry name" value="RecF_2"/>
</dbReference>
<gene>
    <name evidence="10 12" type="primary">recF</name>
    <name evidence="12" type="ORF">HRU87_00015</name>
</gene>
<keyword evidence="4 10" id="KW-0227">DNA damage</keyword>
<dbReference type="Proteomes" id="UP000501003">
    <property type="component" value="Chromosome"/>
</dbReference>
<evidence type="ECO:0000256" key="6">
    <source>
        <dbReference type="ARBA" id="ARBA00023125"/>
    </source>
</evidence>
<evidence type="ECO:0000256" key="7">
    <source>
        <dbReference type="ARBA" id="ARBA00023204"/>
    </source>
</evidence>
<keyword evidence="2 10" id="KW-0235">DNA replication</keyword>
<evidence type="ECO:0000313" key="13">
    <source>
        <dbReference type="Proteomes" id="UP000501003"/>
    </source>
</evidence>
<keyword evidence="3 10" id="KW-0547">Nucleotide-binding</keyword>
<keyword evidence="8 10" id="KW-0742">SOS response</keyword>
<accession>A0A7D4UL05</accession>
<dbReference type="Gene3D" id="3.40.50.300">
    <property type="entry name" value="P-loop containing nucleotide triphosphate hydrolases"/>
    <property type="match status" value="1"/>
</dbReference>
<dbReference type="NCBIfam" id="TIGR00611">
    <property type="entry name" value="recf"/>
    <property type="match status" value="1"/>
</dbReference>
<evidence type="ECO:0000256" key="2">
    <source>
        <dbReference type="ARBA" id="ARBA00022705"/>
    </source>
</evidence>
<dbReference type="GO" id="GO:0005737">
    <property type="term" value="C:cytoplasm"/>
    <property type="evidence" value="ECO:0007669"/>
    <property type="project" value="UniProtKB-SubCell"/>
</dbReference>
<name>A0A7D4UL05_9MICO</name>
<dbReference type="RefSeq" id="WP_173492937.1">
    <property type="nucleotide sequence ID" value="NZ_CP054056.1"/>
</dbReference>
<dbReference type="GO" id="GO:0009432">
    <property type="term" value="P:SOS response"/>
    <property type="evidence" value="ECO:0007669"/>
    <property type="project" value="UniProtKB-UniRule"/>
</dbReference>
<feature type="domain" description="RecF/RecN/SMC N-terminal" evidence="11">
    <location>
        <begin position="3"/>
        <end position="364"/>
    </location>
</feature>
<organism evidence="12 13">
    <name type="scientific">Aquiluna borgnonia</name>
    <dbReference type="NCBI Taxonomy" id="2499157"/>
    <lineage>
        <taxon>Bacteria</taxon>
        <taxon>Bacillati</taxon>
        <taxon>Actinomycetota</taxon>
        <taxon>Actinomycetes</taxon>
        <taxon>Micrococcales</taxon>
        <taxon>Microbacteriaceae</taxon>
        <taxon>Luna cluster</taxon>
        <taxon>Luna-1 subcluster</taxon>
        <taxon>Aquiluna</taxon>
    </lineage>
</organism>
<feature type="binding site" evidence="10">
    <location>
        <begin position="30"/>
        <end position="37"/>
    </location>
    <ligand>
        <name>ATP</name>
        <dbReference type="ChEBI" id="CHEBI:30616"/>
    </ligand>
</feature>
<dbReference type="GO" id="GO:0005524">
    <property type="term" value="F:ATP binding"/>
    <property type="evidence" value="ECO:0007669"/>
    <property type="project" value="UniProtKB-UniRule"/>
</dbReference>
<dbReference type="Gene3D" id="1.20.1050.90">
    <property type="entry name" value="RecF/RecN/SMC, N-terminal domain"/>
    <property type="match status" value="1"/>
</dbReference>
<dbReference type="AlphaFoldDB" id="A0A7D4UL05"/>
<comment type="subcellular location">
    <subcellularLocation>
        <location evidence="10">Cytoplasm</location>
    </subcellularLocation>
</comment>
<evidence type="ECO:0000256" key="1">
    <source>
        <dbReference type="ARBA" id="ARBA00022490"/>
    </source>
</evidence>
<keyword evidence="5 10" id="KW-0067">ATP-binding</keyword>
<keyword evidence="7 10" id="KW-0234">DNA repair</keyword>
<evidence type="ECO:0000256" key="5">
    <source>
        <dbReference type="ARBA" id="ARBA00022840"/>
    </source>
</evidence>
<evidence type="ECO:0000256" key="9">
    <source>
        <dbReference type="ARBA" id="ARBA00025401"/>
    </source>
</evidence>
<sequence length="378" mass="41597">MWISALQLNSFRNYDQLSVSLKPGINLFIGENGAGKTNLVEACVFLSDLQSHRANSYLPLIAQGRDSAQLSLTVTAGTREIQVATELNRSKPNRYSLNGNLKRRSSDLVGAVQVVVFSPEDLDLVRRDPADRRGFLDTAVIQLKPRMAGVKSDYERVLKQKNALLKSARSTSTPDLTTLDIWDDQLVAFGSELIEARLELISLLEPLIQDFYQKLAGSKDLIGLGLAASIENPEEDGTETLQSLTRSEISERFHSRISEQRSKELERGISLVGPHRDELLITKSGLPARSHSSQGEAWSIALGLKLALAHLIRERSQQGDPVLVLDDVFAVLDSGRRNRLVEYVSANEQVLITSADPDQMPNLDIASTFRVAGGVVDA</sequence>
<proteinExistence type="inferred from homology"/>